<reference evidence="2 3" key="1">
    <citation type="journal article" date="2017" name="Arch. Microbiol.">
        <title>Mariprofundus micogutta sp. nov., a novel iron-oxidizing zetaproteobacterium isolated from a deep-sea hydrothermal field at the Bayonnaise knoll of the Izu-Ogasawara arc, and a description of Mariprofundales ord. nov. and Zetaproteobacteria classis nov.</title>
        <authorList>
            <person name="Makita H."/>
            <person name="Tanaka E."/>
            <person name="Mitsunobu S."/>
            <person name="Miyazaki M."/>
            <person name="Nunoura T."/>
            <person name="Uematsu K."/>
            <person name="Takaki Y."/>
            <person name="Nishi S."/>
            <person name="Shimamura S."/>
            <person name="Takai K."/>
        </authorList>
    </citation>
    <scope>NUCLEOTIDE SEQUENCE [LARGE SCALE GENOMIC DNA]</scope>
    <source>
        <strain evidence="2 3">ET2</strain>
    </source>
</reference>
<dbReference type="STRING" id="1921010.MMIC_P2238"/>
<organism evidence="2 3">
    <name type="scientific">Mariprofundus micogutta</name>
    <dbReference type="NCBI Taxonomy" id="1921010"/>
    <lineage>
        <taxon>Bacteria</taxon>
        <taxon>Pseudomonadati</taxon>
        <taxon>Pseudomonadota</taxon>
        <taxon>Candidatius Mariprofundia</taxon>
        <taxon>Mariprofundales</taxon>
        <taxon>Mariprofundaceae</taxon>
        <taxon>Mariprofundus</taxon>
    </lineage>
</organism>
<evidence type="ECO:0000313" key="2">
    <source>
        <dbReference type="EMBL" id="GAV21256.1"/>
    </source>
</evidence>
<proteinExistence type="predicted"/>
<name>A0A1L8CQP6_9PROT</name>
<dbReference type="OrthoDB" id="5295940at2"/>
<dbReference type="EMBL" id="BDFD01000024">
    <property type="protein sequence ID" value="GAV21256.1"/>
    <property type="molecule type" value="Genomic_DNA"/>
</dbReference>
<feature type="region of interest" description="Disordered" evidence="1">
    <location>
        <begin position="135"/>
        <end position="158"/>
    </location>
</feature>
<evidence type="ECO:0000313" key="3">
    <source>
        <dbReference type="Proteomes" id="UP000231632"/>
    </source>
</evidence>
<protein>
    <submittedName>
        <fullName evidence="2">Uncharacterized protein</fullName>
    </submittedName>
</protein>
<sequence>MKNSIWVVLLAALITLSFSVGQGLLMLDVTTAYAGSDRSKDDNSKAKKSEDSKSKEKKSEDSKSKEKKSEDSKSSDDEKVTVCHVPPGNPDNAHNISVAESAVSAHLAHGDVVGECPVAASCICPAGVSSCVCPDGTAGGPGPASAGSPASQREIHGQ</sequence>
<evidence type="ECO:0000256" key="1">
    <source>
        <dbReference type="SAM" id="MobiDB-lite"/>
    </source>
</evidence>
<feature type="compositionally biased region" description="Basic and acidic residues" evidence="1">
    <location>
        <begin position="37"/>
        <end position="81"/>
    </location>
</feature>
<keyword evidence="3" id="KW-1185">Reference proteome</keyword>
<accession>A0A1L8CQP6</accession>
<feature type="region of interest" description="Disordered" evidence="1">
    <location>
        <begin position="35"/>
        <end position="95"/>
    </location>
</feature>
<gene>
    <name evidence="2" type="ORF">MMIC_P2238</name>
</gene>
<comment type="caution">
    <text evidence="2">The sequence shown here is derived from an EMBL/GenBank/DDBJ whole genome shotgun (WGS) entry which is preliminary data.</text>
</comment>
<dbReference type="Proteomes" id="UP000231632">
    <property type="component" value="Unassembled WGS sequence"/>
</dbReference>
<dbReference type="RefSeq" id="WP_072660552.1">
    <property type="nucleotide sequence ID" value="NZ_BDFD01000024.1"/>
</dbReference>
<dbReference type="AlphaFoldDB" id="A0A1L8CQP6"/>